<dbReference type="Gramene" id="ORUFI08G02680.1">
    <property type="protein sequence ID" value="ORUFI08G02680.1"/>
    <property type="gene ID" value="ORUFI08G02680"/>
</dbReference>
<name>A0A0E0QE54_ORYRU</name>
<dbReference type="EnsemblPlants" id="ORUFI08G02680.1">
    <property type="protein sequence ID" value="ORUFI08G02680.1"/>
    <property type="gene ID" value="ORUFI08G02680"/>
</dbReference>
<dbReference type="HOGENOM" id="CLU_2889836_0_0_1"/>
<evidence type="ECO:0000313" key="1">
    <source>
        <dbReference type="EnsemblPlants" id="ORUFI08G02680.1"/>
    </source>
</evidence>
<organism evidence="1 2">
    <name type="scientific">Oryza rufipogon</name>
    <name type="common">Brownbeard rice</name>
    <name type="synonym">Asian wild rice</name>
    <dbReference type="NCBI Taxonomy" id="4529"/>
    <lineage>
        <taxon>Eukaryota</taxon>
        <taxon>Viridiplantae</taxon>
        <taxon>Streptophyta</taxon>
        <taxon>Embryophyta</taxon>
        <taxon>Tracheophyta</taxon>
        <taxon>Spermatophyta</taxon>
        <taxon>Magnoliopsida</taxon>
        <taxon>Liliopsida</taxon>
        <taxon>Poales</taxon>
        <taxon>Poaceae</taxon>
        <taxon>BOP clade</taxon>
        <taxon>Oryzoideae</taxon>
        <taxon>Oryzeae</taxon>
        <taxon>Oryzinae</taxon>
        <taxon>Oryza</taxon>
    </lineage>
</organism>
<sequence length="63" mass="7174">MDRIIIVEELQTTGLTLVVSTNTKIVNANAKMPYLSLANRRYATLESSHELKKLEKKELLQTD</sequence>
<evidence type="ECO:0000313" key="2">
    <source>
        <dbReference type="Proteomes" id="UP000008022"/>
    </source>
</evidence>
<dbReference type="AlphaFoldDB" id="A0A0E0QE54"/>
<keyword evidence="2" id="KW-1185">Reference proteome</keyword>
<accession>A0A0E0QE54</accession>
<dbReference type="Proteomes" id="UP000008022">
    <property type="component" value="Unassembled WGS sequence"/>
</dbReference>
<reference evidence="1" key="2">
    <citation type="submission" date="2015-06" db="UniProtKB">
        <authorList>
            <consortium name="EnsemblPlants"/>
        </authorList>
    </citation>
    <scope>IDENTIFICATION</scope>
</reference>
<reference evidence="2" key="1">
    <citation type="submission" date="2013-06" db="EMBL/GenBank/DDBJ databases">
        <authorList>
            <person name="Zhao Q."/>
        </authorList>
    </citation>
    <scope>NUCLEOTIDE SEQUENCE</scope>
    <source>
        <strain evidence="2">cv. W1943</strain>
    </source>
</reference>
<protein>
    <submittedName>
        <fullName evidence="1">Uncharacterized protein</fullName>
    </submittedName>
</protein>
<proteinExistence type="predicted"/>